<keyword evidence="2" id="KW-0472">Membrane</keyword>
<dbReference type="OrthoDB" id="1044679at2"/>
<keyword evidence="6" id="KW-1185">Reference proteome</keyword>
<dbReference type="InterPro" id="IPR011990">
    <property type="entry name" value="TPR-like_helical_dom_sf"/>
</dbReference>
<gene>
    <name evidence="5" type="ORF">FNW21_03845</name>
</gene>
<feature type="coiled-coil region" evidence="1">
    <location>
        <begin position="361"/>
        <end position="388"/>
    </location>
</feature>
<feature type="transmembrane region" description="Helical" evidence="2">
    <location>
        <begin position="324"/>
        <end position="348"/>
    </location>
</feature>
<evidence type="ECO:0000259" key="4">
    <source>
        <dbReference type="Pfam" id="PF19904"/>
    </source>
</evidence>
<comment type="caution">
    <text evidence="5">The sequence shown here is derived from an EMBL/GenBank/DDBJ whole genome shotgun (WGS) entry which is preliminary data.</text>
</comment>
<dbReference type="InterPro" id="IPR045957">
    <property type="entry name" value="DUF6377"/>
</dbReference>
<sequence>MNKFLSLLALLLFPIFVVGQTSFDALLQELDQTVSDYHQFLEQKETKIGKLKKHLNQSNTDAQSYHLYGNLYSEYKAYQSDSALVYARKEVAIANKINDFEKTNEAKLNYASIMGTLGMYKEAIDILDGVKIETSPNLKGAYLWTHRIIYGALSDYTTSIQEKNKYLVLTKKYRDSSLLYYPKNAPQITIVKAEKSIDLGNYDQTLKLLLPYFPSIATNNPDRAVIAYIISEVYHLKKNSSAEEKWLAISAISDLQLVKKENISLRKLAIIRYNQGDIDRAYTYTKRSLEDALFCSARLRTYEISKMLPIINDAYEHKNETNRWQLTVFLISVSVLSLFLLGVLILLFKQMKKLGKAQKSIHLANAQLSILNKELNEFNKKLNQSNISLAETNLVKEIYIGRYMDQCSDYIGKLEEYSSKLKVMATAGKMNDLVHTVKSNAFIEGELKEFYTNFDQTFLKLFPNFIEEFTALLGEKEATQPKEGELLNTELRIFALIRLGIKDSTKIAGFLRYSVSTIYNYRSQLKNKSLGPRDQFENSVMAIGTANKE</sequence>
<evidence type="ECO:0000313" key="5">
    <source>
        <dbReference type="EMBL" id="TRX42402.1"/>
    </source>
</evidence>
<keyword evidence="1" id="KW-0175">Coiled coil</keyword>
<feature type="domain" description="DUF6377" evidence="4">
    <location>
        <begin position="254"/>
        <end position="508"/>
    </location>
</feature>
<dbReference type="SUPFAM" id="SSF48452">
    <property type="entry name" value="TPR-like"/>
    <property type="match status" value="1"/>
</dbReference>
<organism evidence="5 6">
    <name type="scientific">Flavobacterium restrictum</name>
    <dbReference type="NCBI Taxonomy" id="2594428"/>
    <lineage>
        <taxon>Bacteria</taxon>
        <taxon>Pseudomonadati</taxon>
        <taxon>Bacteroidota</taxon>
        <taxon>Flavobacteriia</taxon>
        <taxon>Flavobacteriales</taxon>
        <taxon>Flavobacteriaceae</taxon>
        <taxon>Flavobacterium</taxon>
    </lineage>
</organism>
<dbReference type="RefSeq" id="WP_144255408.1">
    <property type="nucleotide sequence ID" value="NZ_VJZT01000002.1"/>
</dbReference>
<feature type="chain" id="PRO_5021766358" description="DUF6377 domain-containing protein" evidence="3">
    <location>
        <begin position="20"/>
        <end position="549"/>
    </location>
</feature>
<reference evidence="5 6" key="1">
    <citation type="submission" date="2019-07" db="EMBL/GenBank/DDBJ databases">
        <title>Novel species of Flavobacterium.</title>
        <authorList>
            <person name="Liu Q."/>
            <person name="Xin Y.-H."/>
        </authorList>
    </citation>
    <scope>NUCLEOTIDE SEQUENCE [LARGE SCALE GENOMIC DNA]</scope>
    <source>
        <strain evidence="5 6">LB1R34</strain>
    </source>
</reference>
<dbReference type="Proteomes" id="UP000316371">
    <property type="component" value="Unassembled WGS sequence"/>
</dbReference>
<dbReference type="EMBL" id="VJZT01000002">
    <property type="protein sequence ID" value="TRX42402.1"/>
    <property type="molecule type" value="Genomic_DNA"/>
</dbReference>
<evidence type="ECO:0000256" key="3">
    <source>
        <dbReference type="SAM" id="SignalP"/>
    </source>
</evidence>
<accession>A0A553EBQ9</accession>
<name>A0A553EBQ9_9FLAO</name>
<dbReference type="Pfam" id="PF19904">
    <property type="entry name" value="DUF6377"/>
    <property type="match status" value="1"/>
</dbReference>
<evidence type="ECO:0000256" key="2">
    <source>
        <dbReference type="SAM" id="Phobius"/>
    </source>
</evidence>
<protein>
    <recommendedName>
        <fullName evidence="4">DUF6377 domain-containing protein</fullName>
    </recommendedName>
</protein>
<evidence type="ECO:0000256" key="1">
    <source>
        <dbReference type="SAM" id="Coils"/>
    </source>
</evidence>
<feature type="signal peptide" evidence="3">
    <location>
        <begin position="1"/>
        <end position="19"/>
    </location>
</feature>
<dbReference type="Gene3D" id="1.25.40.10">
    <property type="entry name" value="Tetratricopeptide repeat domain"/>
    <property type="match status" value="1"/>
</dbReference>
<proteinExistence type="predicted"/>
<evidence type="ECO:0000313" key="6">
    <source>
        <dbReference type="Proteomes" id="UP000316371"/>
    </source>
</evidence>
<keyword evidence="2" id="KW-0812">Transmembrane</keyword>
<dbReference type="AlphaFoldDB" id="A0A553EBQ9"/>
<keyword evidence="2" id="KW-1133">Transmembrane helix</keyword>
<keyword evidence="3" id="KW-0732">Signal</keyword>